<keyword evidence="3" id="KW-1185">Reference proteome</keyword>
<proteinExistence type="predicted"/>
<accession>A0A6A5WM76</accession>
<gene>
    <name evidence="2" type="ORF">P154DRAFT_521959</name>
</gene>
<evidence type="ECO:0000256" key="1">
    <source>
        <dbReference type="SAM" id="SignalP"/>
    </source>
</evidence>
<reference evidence="2" key="1">
    <citation type="journal article" date="2020" name="Stud. Mycol.">
        <title>101 Dothideomycetes genomes: a test case for predicting lifestyles and emergence of pathogens.</title>
        <authorList>
            <person name="Haridas S."/>
            <person name="Albert R."/>
            <person name="Binder M."/>
            <person name="Bloem J."/>
            <person name="Labutti K."/>
            <person name="Salamov A."/>
            <person name="Andreopoulos B."/>
            <person name="Baker S."/>
            <person name="Barry K."/>
            <person name="Bills G."/>
            <person name="Bluhm B."/>
            <person name="Cannon C."/>
            <person name="Castanera R."/>
            <person name="Culley D."/>
            <person name="Daum C."/>
            <person name="Ezra D."/>
            <person name="Gonzalez J."/>
            <person name="Henrissat B."/>
            <person name="Kuo A."/>
            <person name="Liang C."/>
            <person name="Lipzen A."/>
            <person name="Lutzoni F."/>
            <person name="Magnuson J."/>
            <person name="Mondo S."/>
            <person name="Nolan M."/>
            <person name="Ohm R."/>
            <person name="Pangilinan J."/>
            <person name="Park H.-J."/>
            <person name="Ramirez L."/>
            <person name="Alfaro M."/>
            <person name="Sun H."/>
            <person name="Tritt A."/>
            <person name="Yoshinaga Y."/>
            <person name="Zwiers L.-H."/>
            <person name="Turgeon B."/>
            <person name="Goodwin S."/>
            <person name="Spatafora J."/>
            <person name="Crous P."/>
            <person name="Grigoriev I."/>
        </authorList>
    </citation>
    <scope>NUCLEOTIDE SEQUENCE</scope>
    <source>
        <strain evidence="2">CBS 123094</strain>
    </source>
</reference>
<dbReference type="EMBL" id="ML977584">
    <property type="protein sequence ID" value="KAF2001261.1"/>
    <property type="molecule type" value="Genomic_DNA"/>
</dbReference>
<feature type="signal peptide" evidence="1">
    <location>
        <begin position="1"/>
        <end position="17"/>
    </location>
</feature>
<evidence type="ECO:0000313" key="2">
    <source>
        <dbReference type="EMBL" id="KAF2001261.1"/>
    </source>
</evidence>
<sequence length="133" mass="14528">MKAILFLLVLLTTTILSSRVPATPHSTPHQRRLLSFILPSTPPKCAKGQKLCTASSGESICADRYATCCEWALLNVKIPFTCPSDHPRCCSPNLTNLLQMMCGNSEKDNCLGAGLAATLRSQRQNWSLKRLPG</sequence>
<organism evidence="2 3">
    <name type="scientific">Amniculicola lignicola CBS 123094</name>
    <dbReference type="NCBI Taxonomy" id="1392246"/>
    <lineage>
        <taxon>Eukaryota</taxon>
        <taxon>Fungi</taxon>
        <taxon>Dikarya</taxon>
        <taxon>Ascomycota</taxon>
        <taxon>Pezizomycotina</taxon>
        <taxon>Dothideomycetes</taxon>
        <taxon>Pleosporomycetidae</taxon>
        <taxon>Pleosporales</taxon>
        <taxon>Amniculicolaceae</taxon>
        <taxon>Amniculicola</taxon>
    </lineage>
</organism>
<feature type="chain" id="PRO_5025682374" evidence="1">
    <location>
        <begin position="18"/>
        <end position="133"/>
    </location>
</feature>
<name>A0A6A5WM76_9PLEO</name>
<keyword evidence="1" id="KW-0732">Signal</keyword>
<dbReference type="Proteomes" id="UP000799779">
    <property type="component" value="Unassembled WGS sequence"/>
</dbReference>
<dbReference type="AlphaFoldDB" id="A0A6A5WM76"/>
<evidence type="ECO:0000313" key="3">
    <source>
        <dbReference type="Proteomes" id="UP000799779"/>
    </source>
</evidence>
<protein>
    <submittedName>
        <fullName evidence="2">Uncharacterized protein</fullName>
    </submittedName>
</protein>